<comment type="caution">
    <text evidence="2">The sequence shown here is derived from an EMBL/GenBank/DDBJ whole genome shotgun (WGS) entry which is preliminary data.</text>
</comment>
<proteinExistence type="predicted"/>
<keyword evidence="3" id="KW-1185">Reference proteome</keyword>
<dbReference type="RefSeq" id="WP_119547071.1">
    <property type="nucleotide sequence ID" value="NZ_QXIR01000014.1"/>
</dbReference>
<keyword evidence="1" id="KW-0472">Membrane</keyword>
<protein>
    <submittedName>
        <fullName evidence="2">Uncharacterized protein</fullName>
    </submittedName>
</protein>
<evidence type="ECO:0000313" key="2">
    <source>
        <dbReference type="EMBL" id="RIW33284.1"/>
    </source>
</evidence>
<keyword evidence="1" id="KW-1133">Transmembrane helix</keyword>
<organism evidence="2 3">
    <name type="scientific">Bacillus salacetis</name>
    <dbReference type="NCBI Taxonomy" id="2315464"/>
    <lineage>
        <taxon>Bacteria</taxon>
        <taxon>Bacillati</taxon>
        <taxon>Bacillota</taxon>
        <taxon>Bacilli</taxon>
        <taxon>Bacillales</taxon>
        <taxon>Bacillaceae</taxon>
        <taxon>Bacillus</taxon>
    </lineage>
</organism>
<accession>A0A3A1QXE3</accession>
<feature type="transmembrane region" description="Helical" evidence="1">
    <location>
        <begin position="6"/>
        <end position="26"/>
    </location>
</feature>
<name>A0A3A1QXE3_9BACI</name>
<gene>
    <name evidence="2" type="ORF">D3H55_11530</name>
</gene>
<evidence type="ECO:0000256" key="1">
    <source>
        <dbReference type="SAM" id="Phobius"/>
    </source>
</evidence>
<sequence length="64" mass="7512">MAMWIWIAAGVLVLLAVVEEVIYFVLNKQLGLERESKWKKFKLLMHKGTAFFKREKKQQDSQSA</sequence>
<dbReference type="Proteomes" id="UP000265801">
    <property type="component" value="Unassembled WGS sequence"/>
</dbReference>
<dbReference type="EMBL" id="QXIR01000014">
    <property type="protein sequence ID" value="RIW33284.1"/>
    <property type="molecule type" value="Genomic_DNA"/>
</dbReference>
<reference evidence="2 3" key="1">
    <citation type="submission" date="2018-09" db="EMBL/GenBank/DDBJ databases">
        <title>Bacillus saliacetes sp. nov., isolated from Thai shrimp paste (Ka-pi).</title>
        <authorList>
            <person name="Daroonpunt R."/>
            <person name="Tanasupawat S."/>
            <person name="Yiamsombut S."/>
        </authorList>
    </citation>
    <scope>NUCLEOTIDE SEQUENCE [LARGE SCALE GENOMIC DNA]</scope>
    <source>
        <strain evidence="2 3">SKP7-4</strain>
    </source>
</reference>
<keyword evidence="1" id="KW-0812">Transmembrane</keyword>
<dbReference type="OrthoDB" id="9919557at2"/>
<dbReference type="AlphaFoldDB" id="A0A3A1QXE3"/>
<evidence type="ECO:0000313" key="3">
    <source>
        <dbReference type="Proteomes" id="UP000265801"/>
    </source>
</evidence>